<evidence type="ECO:0000256" key="13">
    <source>
        <dbReference type="HAMAP-Rule" id="MF_00409"/>
    </source>
</evidence>
<evidence type="ECO:0000256" key="12">
    <source>
        <dbReference type="ARBA" id="ARBA00029757"/>
    </source>
</evidence>
<evidence type="ECO:0000256" key="7">
    <source>
        <dbReference type="ARBA" id="ARBA00022679"/>
    </source>
</evidence>
<dbReference type="EC" id="2.7.1.130" evidence="3 13"/>
<evidence type="ECO:0000256" key="14">
    <source>
        <dbReference type="SAM" id="Phobius"/>
    </source>
</evidence>
<evidence type="ECO:0000256" key="6">
    <source>
        <dbReference type="ARBA" id="ARBA00022556"/>
    </source>
</evidence>
<comment type="similarity">
    <text evidence="13">Belongs to the LpxK family.</text>
</comment>
<evidence type="ECO:0000313" key="16">
    <source>
        <dbReference type="Proteomes" id="UP000679575"/>
    </source>
</evidence>
<evidence type="ECO:0000256" key="1">
    <source>
        <dbReference type="ARBA" id="ARBA00002274"/>
    </source>
</evidence>
<keyword evidence="11 13" id="KW-0443">Lipid metabolism</keyword>
<accession>A0ABX7YWK1</accession>
<dbReference type="InterPro" id="IPR027417">
    <property type="entry name" value="P-loop_NTPase"/>
</dbReference>
<evidence type="ECO:0000313" key="15">
    <source>
        <dbReference type="EMBL" id="QUN07057.1"/>
    </source>
</evidence>
<dbReference type="PANTHER" id="PTHR42724">
    <property type="entry name" value="TETRAACYLDISACCHARIDE 4'-KINASE"/>
    <property type="match status" value="1"/>
</dbReference>
<dbReference type="NCBIfam" id="TIGR00682">
    <property type="entry name" value="lpxK"/>
    <property type="match status" value="1"/>
</dbReference>
<keyword evidence="7 13" id="KW-0808">Transferase</keyword>
<dbReference type="Pfam" id="PF02606">
    <property type="entry name" value="LpxK"/>
    <property type="match status" value="1"/>
</dbReference>
<protein>
    <recommendedName>
        <fullName evidence="4 13">Tetraacyldisaccharide 4'-kinase</fullName>
        <ecNumber evidence="3 13">2.7.1.130</ecNumber>
    </recommendedName>
    <alternativeName>
        <fullName evidence="12 13">Lipid A 4'-kinase</fullName>
    </alternativeName>
</protein>
<keyword evidence="6 13" id="KW-0441">Lipid A biosynthesis</keyword>
<keyword evidence="14" id="KW-0472">Membrane</keyword>
<dbReference type="HAMAP" id="MF_00409">
    <property type="entry name" value="LpxK"/>
    <property type="match status" value="1"/>
</dbReference>
<keyword evidence="9 13" id="KW-0418">Kinase</keyword>
<evidence type="ECO:0000256" key="8">
    <source>
        <dbReference type="ARBA" id="ARBA00022741"/>
    </source>
</evidence>
<sequence>METLINRIWYGRHWSRWLLWPLSWLFALISGLRRLAFRLGIKQQQLLPVPVILVGNITVGGSGKTPVVIYLIELLRRQGYRPGVISRGYGSEQTTARMVTADSTPADVGDEPCMIVNRTGVPMAVGSDRIATGLLLLQSAVVDVIISDDGLQHYRLGRALELLVLDAKRGLGNGMLLPAGPLREGAWRLSTVDFILSNGAKQDAQGHYAMTLKSAGLRAVSSLNPNSVPTTAEPVTAIAGIGNPQRFFETLQAEGFNLAQTKVFADHHPYNVQDFAMFSSQQPLLMTEKDAVKCRAFAGDNNWWYLAVDAVFSAEFESQLLARVRTVMTNRHE</sequence>
<keyword evidence="5 13" id="KW-0444">Lipid biosynthesis</keyword>
<proteinExistence type="inferred from homology"/>
<keyword evidence="14" id="KW-0812">Transmembrane</keyword>
<comment type="catalytic activity">
    <reaction evidence="13">
        <text>a lipid A disaccharide + ATP = a lipid IVA + ADP + H(+)</text>
        <dbReference type="Rhea" id="RHEA:67840"/>
        <dbReference type="ChEBI" id="CHEBI:15378"/>
        <dbReference type="ChEBI" id="CHEBI:30616"/>
        <dbReference type="ChEBI" id="CHEBI:176343"/>
        <dbReference type="ChEBI" id="CHEBI:176425"/>
        <dbReference type="ChEBI" id="CHEBI:456216"/>
        <dbReference type="EC" id="2.7.1.130"/>
    </reaction>
</comment>
<comment type="function">
    <text evidence="1 13">Transfers the gamma-phosphate of ATP to the 4'-position of a tetraacyldisaccharide 1-phosphate intermediate (termed DS-1-P) to form tetraacyldisaccharide 1,4'-bis-phosphate (lipid IVA).</text>
</comment>
<dbReference type="Proteomes" id="UP000679575">
    <property type="component" value="Chromosome"/>
</dbReference>
<keyword evidence="16" id="KW-1185">Reference proteome</keyword>
<organism evidence="15 16">
    <name type="scientific">Shewanella yunxiaonensis</name>
    <dbReference type="NCBI Taxonomy" id="2829809"/>
    <lineage>
        <taxon>Bacteria</taxon>
        <taxon>Pseudomonadati</taxon>
        <taxon>Pseudomonadota</taxon>
        <taxon>Gammaproteobacteria</taxon>
        <taxon>Alteromonadales</taxon>
        <taxon>Shewanellaceae</taxon>
        <taxon>Shewanella</taxon>
    </lineage>
</organism>
<evidence type="ECO:0000256" key="11">
    <source>
        <dbReference type="ARBA" id="ARBA00023098"/>
    </source>
</evidence>
<evidence type="ECO:0000256" key="4">
    <source>
        <dbReference type="ARBA" id="ARBA00016436"/>
    </source>
</evidence>
<keyword evidence="10 13" id="KW-0067">ATP-binding</keyword>
<evidence type="ECO:0000256" key="2">
    <source>
        <dbReference type="ARBA" id="ARBA00004870"/>
    </source>
</evidence>
<comment type="pathway">
    <text evidence="2 13">Glycolipid biosynthesis; lipid IV(A) biosynthesis; lipid IV(A) from (3R)-3-hydroxytetradecanoyl-[acyl-carrier-protein] and UDP-N-acetyl-alpha-D-glucosamine: step 6/6.</text>
</comment>
<dbReference type="SUPFAM" id="SSF52540">
    <property type="entry name" value="P-loop containing nucleoside triphosphate hydrolases"/>
    <property type="match status" value="1"/>
</dbReference>
<dbReference type="InterPro" id="IPR003758">
    <property type="entry name" value="LpxK"/>
</dbReference>
<feature type="binding site" evidence="13">
    <location>
        <begin position="58"/>
        <end position="65"/>
    </location>
    <ligand>
        <name>ATP</name>
        <dbReference type="ChEBI" id="CHEBI:30616"/>
    </ligand>
</feature>
<evidence type="ECO:0000256" key="5">
    <source>
        <dbReference type="ARBA" id="ARBA00022516"/>
    </source>
</evidence>
<dbReference type="GO" id="GO:0009029">
    <property type="term" value="F:lipid-A 4'-kinase activity"/>
    <property type="evidence" value="ECO:0007669"/>
    <property type="project" value="UniProtKB-EC"/>
</dbReference>
<evidence type="ECO:0000256" key="9">
    <source>
        <dbReference type="ARBA" id="ARBA00022777"/>
    </source>
</evidence>
<dbReference type="EMBL" id="CP073587">
    <property type="protein sequence ID" value="QUN07057.1"/>
    <property type="molecule type" value="Genomic_DNA"/>
</dbReference>
<feature type="transmembrane region" description="Helical" evidence="14">
    <location>
        <begin position="17"/>
        <end position="36"/>
    </location>
</feature>
<evidence type="ECO:0000256" key="3">
    <source>
        <dbReference type="ARBA" id="ARBA00012071"/>
    </source>
</evidence>
<evidence type="ECO:0000256" key="10">
    <source>
        <dbReference type="ARBA" id="ARBA00022840"/>
    </source>
</evidence>
<keyword evidence="8 13" id="KW-0547">Nucleotide-binding</keyword>
<keyword evidence="14" id="KW-1133">Transmembrane helix</keyword>
<dbReference type="PANTHER" id="PTHR42724:SF1">
    <property type="entry name" value="TETRAACYLDISACCHARIDE 4'-KINASE, MITOCHONDRIAL-RELATED"/>
    <property type="match status" value="1"/>
</dbReference>
<reference evidence="15 16" key="1">
    <citation type="submission" date="2021-04" db="EMBL/GenBank/DDBJ databases">
        <title>Novel species identification of genus Shewanella.</title>
        <authorList>
            <person name="Liu G."/>
        </authorList>
    </citation>
    <scope>NUCLEOTIDE SEQUENCE [LARGE SCALE GENOMIC DNA]</scope>
    <source>
        <strain evidence="15 16">FJAT-54481</strain>
    </source>
</reference>
<name>A0ABX7YWK1_9GAMM</name>
<gene>
    <name evidence="13" type="primary">lpxK</name>
    <name evidence="15" type="ORF">KDN34_06385</name>
</gene>
<dbReference type="RefSeq" id="WP_212596061.1">
    <property type="nucleotide sequence ID" value="NZ_CP073587.1"/>
</dbReference>